<dbReference type="EMBL" id="LT629701">
    <property type="protein sequence ID" value="SDM58434.1"/>
    <property type="molecule type" value="Genomic_DNA"/>
</dbReference>
<accession>A0A1G9UFC1</accession>
<keyword evidence="3" id="KW-1185">Reference proteome</keyword>
<dbReference type="RefSeq" id="WP_083383720.1">
    <property type="nucleotide sequence ID" value="NZ_JOEF01000027.1"/>
</dbReference>
<sequence>MKRSKATVVAGLAALGAIVAPGVAGAAPAPAAQLTIETYCGGTGVINDQSRQMAFQMYLTGSGAGWRSYNAHYLSGQFFKSTHNSC</sequence>
<proteinExistence type="predicted"/>
<evidence type="ECO:0008006" key="4">
    <source>
        <dbReference type="Google" id="ProtNLM"/>
    </source>
</evidence>
<name>A0A1G9UFC1_ALLAB</name>
<dbReference type="Proteomes" id="UP000183376">
    <property type="component" value="Chromosome I"/>
</dbReference>
<evidence type="ECO:0000313" key="2">
    <source>
        <dbReference type="EMBL" id="SDM58434.1"/>
    </source>
</evidence>
<dbReference type="OrthoDB" id="9919305at2"/>
<dbReference type="AlphaFoldDB" id="A0A1G9UFC1"/>
<reference evidence="2 3" key="1">
    <citation type="submission" date="2016-10" db="EMBL/GenBank/DDBJ databases">
        <authorList>
            <person name="de Groot N.N."/>
        </authorList>
    </citation>
    <scope>NUCLEOTIDE SEQUENCE [LARGE SCALE GENOMIC DNA]</scope>
    <source>
        <strain evidence="2 3">DSM 44149</strain>
    </source>
</reference>
<feature type="chain" id="PRO_5009245565" description="Secreted protein" evidence="1">
    <location>
        <begin position="27"/>
        <end position="86"/>
    </location>
</feature>
<gene>
    <name evidence="2" type="ORF">SAMN04489726_2371</name>
</gene>
<evidence type="ECO:0000313" key="3">
    <source>
        <dbReference type="Proteomes" id="UP000183376"/>
    </source>
</evidence>
<organism evidence="2 3">
    <name type="scientific">Allokutzneria albata</name>
    <name type="common">Kibdelosporangium albatum</name>
    <dbReference type="NCBI Taxonomy" id="211114"/>
    <lineage>
        <taxon>Bacteria</taxon>
        <taxon>Bacillati</taxon>
        <taxon>Actinomycetota</taxon>
        <taxon>Actinomycetes</taxon>
        <taxon>Pseudonocardiales</taxon>
        <taxon>Pseudonocardiaceae</taxon>
        <taxon>Allokutzneria</taxon>
    </lineage>
</organism>
<protein>
    <recommendedName>
        <fullName evidence="4">Secreted protein</fullName>
    </recommendedName>
</protein>
<evidence type="ECO:0000256" key="1">
    <source>
        <dbReference type="SAM" id="SignalP"/>
    </source>
</evidence>
<keyword evidence="1" id="KW-0732">Signal</keyword>
<feature type="signal peptide" evidence="1">
    <location>
        <begin position="1"/>
        <end position="26"/>
    </location>
</feature>